<sequence length="213" mass="23369">MATSRKTSARTGKVQRGHVPPEDVPAIESDTGSPAARGDSEQVPEPDHRVSGSNLTGSEVADVRGRGDRRVVIDSHGKVNREAETGGAAAARPARRSNSLDSARYTPVVPEHVTGNPVLQDARQVVMETRGMVNTLVERLGRIEKVLGLQENSSSMERTIQHTEESQNLRMVLRLRAKDLIQEIGEMLESLKSKGISICNARFMRRLKSIQIM</sequence>
<gene>
    <name evidence="2" type="ORF">CPB84DRAFT_1204077</name>
</gene>
<evidence type="ECO:0000256" key="1">
    <source>
        <dbReference type="SAM" id="MobiDB-lite"/>
    </source>
</evidence>
<dbReference type="AlphaFoldDB" id="A0A9P5NNQ6"/>
<evidence type="ECO:0000313" key="3">
    <source>
        <dbReference type="Proteomes" id="UP000724874"/>
    </source>
</evidence>
<organism evidence="2 3">
    <name type="scientific">Gymnopilus junonius</name>
    <name type="common">Spectacular rustgill mushroom</name>
    <name type="synonym">Gymnopilus spectabilis subsp. junonius</name>
    <dbReference type="NCBI Taxonomy" id="109634"/>
    <lineage>
        <taxon>Eukaryota</taxon>
        <taxon>Fungi</taxon>
        <taxon>Dikarya</taxon>
        <taxon>Basidiomycota</taxon>
        <taxon>Agaricomycotina</taxon>
        <taxon>Agaricomycetes</taxon>
        <taxon>Agaricomycetidae</taxon>
        <taxon>Agaricales</taxon>
        <taxon>Agaricineae</taxon>
        <taxon>Hymenogastraceae</taxon>
        <taxon>Gymnopilus</taxon>
    </lineage>
</organism>
<reference evidence="2" key="1">
    <citation type="submission" date="2020-11" db="EMBL/GenBank/DDBJ databases">
        <authorList>
            <consortium name="DOE Joint Genome Institute"/>
            <person name="Ahrendt S."/>
            <person name="Riley R."/>
            <person name="Andreopoulos W."/>
            <person name="LaButti K."/>
            <person name="Pangilinan J."/>
            <person name="Ruiz-duenas F.J."/>
            <person name="Barrasa J.M."/>
            <person name="Sanchez-Garcia M."/>
            <person name="Camarero S."/>
            <person name="Miyauchi S."/>
            <person name="Serrano A."/>
            <person name="Linde D."/>
            <person name="Babiker R."/>
            <person name="Drula E."/>
            <person name="Ayuso-Fernandez I."/>
            <person name="Pacheco R."/>
            <person name="Padilla G."/>
            <person name="Ferreira P."/>
            <person name="Barriuso J."/>
            <person name="Kellner H."/>
            <person name="Castanera R."/>
            <person name="Alfaro M."/>
            <person name="Ramirez L."/>
            <person name="Pisabarro A.G."/>
            <person name="Kuo A."/>
            <person name="Tritt A."/>
            <person name="Lipzen A."/>
            <person name="He G."/>
            <person name="Yan M."/>
            <person name="Ng V."/>
            <person name="Cullen D."/>
            <person name="Martin F."/>
            <person name="Rosso M.-N."/>
            <person name="Henrissat B."/>
            <person name="Hibbett D."/>
            <person name="Martinez A.T."/>
            <person name="Grigoriev I.V."/>
        </authorList>
    </citation>
    <scope>NUCLEOTIDE SEQUENCE</scope>
    <source>
        <strain evidence="2">AH 44721</strain>
    </source>
</reference>
<accession>A0A9P5NNQ6</accession>
<feature type="compositionally biased region" description="Basic and acidic residues" evidence="1">
    <location>
        <begin position="61"/>
        <end position="84"/>
    </location>
</feature>
<comment type="caution">
    <text evidence="2">The sequence shown here is derived from an EMBL/GenBank/DDBJ whole genome shotgun (WGS) entry which is preliminary data.</text>
</comment>
<proteinExistence type="predicted"/>
<protein>
    <submittedName>
        <fullName evidence="2">Uncharacterized protein</fullName>
    </submittedName>
</protein>
<feature type="compositionally biased region" description="Polar residues" evidence="1">
    <location>
        <begin position="1"/>
        <end position="10"/>
    </location>
</feature>
<keyword evidence="3" id="KW-1185">Reference proteome</keyword>
<dbReference type="EMBL" id="JADNYJ010000058">
    <property type="protein sequence ID" value="KAF8896917.1"/>
    <property type="molecule type" value="Genomic_DNA"/>
</dbReference>
<name>A0A9P5NNQ6_GYMJU</name>
<dbReference type="Proteomes" id="UP000724874">
    <property type="component" value="Unassembled WGS sequence"/>
</dbReference>
<evidence type="ECO:0000313" key="2">
    <source>
        <dbReference type="EMBL" id="KAF8896917.1"/>
    </source>
</evidence>
<feature type="region of interest" description="Disordered" evidence="1">
    <location>
        <begin position="1"/>
        <end position="102"/>
    </location>
</feature>